<evidence type="ECO:0000313" key="1">
    <source>
        <dbReference type="EMBL" id="MBO8466214.1"/>
    </source>
</evidence>
<accession>A0A9D9I586</accession>
<evidence type="ECO:0000313" key="2">
    <source>
        <dbReference type="Proteomes" id="UP000823660"/>
    </source>
</evidence>
<name>A0A9D9I586_9BACT</name>
<organism evidence="1 2">
    <name type="scientific">Candidatus Cryptobacteroides faecipullorum</name>
    <dbReference type="NCBI Taxonomy" id="2840764"/>
    <lineage>
        <taxon>Bacteria</taxon>
        <taxon>Pseudomonadati</taxon>
        <taxon>Bacteroidota</taxon>
        <taxon>Bacteroidia</taxon>
        <taxon>Bacteroidales</taxon>
        <taxon>Candidatus Cryptobacteroides</taxon>
    </lineage>
</organism>
<dbReference type="Proteomes" id="UP000823660">
    <property type="component" value="Unassembled WGS sequence"/>
</dbReference>
<comment type="caution">
    <text evidence="1">The sequence shown here is derived from an EMBL/GenBank/DDBJ whole genome shotgun (WGS) entry which is preliminary data.</text>
</comment>
<dbReference type="AlphaFoldDB" id="A0A9D9I586"/>
<proteinExistence type="predicted"/>
<protein>
    <submittedName>
        <fullName evidence="1">Uncharacterized protein</fullName>
    </submittedName>
</protein>
<reference evidence="1" key="1">
    <citation type="submission" date="2020-10" db="EMBL/GenBank/DDBJ databases">
        <authorList>
            <person name="Gilroy R."/>
        </authorList>
    </citation>
    <scope>NUCLEOTIDE SEQUENCE</scope>
    <source>
        <strain evidence="1">B1-15692</strain>
    </source>
</reference>
<reference evidence="1" key="2">
    <citation type="journal article" date="2021" name="PeerJ">
        <title>Extensive microbial diversity within the chicken gut microbiome revealed by metagenomics and culture.</title>
        <authorList>
            <person name="Gilroy R."/>
            <person name="Ravi A."/>
            <person name="Getino M."/>
            <person name="Pursley I."/>
            <person name="Horton D.L."/>
            <person name="Alikhan N.F."/>
            <person name="Baker D."/>
            <person name="Gharbi K."/>
            <person name="Hall N."/>
            <person name="Watson M."/>
            <person name="Adriaenssens E.M."/>
            <person name="Foster-Nyarko E."/>
            <person name="Jarju S."/>
            <person name="Secka A."/>
            <person name="Antonio M."/>
            <person name="Oren A."/>
            <person name="Chaudhuri R.R."/>
            <person name="La Ragione R."/>
            <person name="Hildebrand F."/>
            <person name="Pallen M.J."/>
        </authorList>
    </citation>
    <scope>NUCLEOTIDE SEQUENCE</scope>
    <source>
        <strain evidence="1">B1-15692</strain>
    </source>
</reference>
<sequence>MGKTKFDTCFFERYALVSLTSLLGSRYSCLVNEDRPDLQAPDHSIGIEVTRAMEESKKVADSLLLEMAGVVDPDNDEEAEEDFKSIIDSGYAYGLRGGKYVGAVEYDYWALAMPLRRIIASKVGKVASGFYGAFSDFGLYIFCKDHLSEDEVRLAVSYTSDLQNGLDVIYSTLYLSLIDRLYVCDMKSGNISPIEISREMCRRFFRQALQSQDTTGKLSSCRQTP</sequence>
<dbReference type="EMBL" id="JADIMH010000005">
    <property type="protein sequence ID" value="MBO8466214.1"/>
    <property type="molecule type" value="Genomic_DNA"/>
</dbReference>
<gene>
    <name evidence="1" type="ORF">IAB99_00430</name>
</gene>